<feature type="domain" description="Helix-turn-helix" evidence="1">
    <location>
        <begin position="45"/>
        <end position="85"/>
    </location>
</feature>
<protein>
    <submittedName>
        <fullName evidence="2">Helix-turn-helix domain-containing protein</fullName>
    </submittedName>
</protein>
<evidence type="ECO:0000259" key="1">
    <source>
        <dbReference type="Pfam" id="PF12728"/>
    </source>
</evidence>
<sequence>MEELTFNDLPKAVSQLLLEIKEIKELLKTLQPPKPTNKPILIDRACEIIGKSRPTIYKLSRLGEIPSYRQGRKIYFFEDELLAWVVSGKKRTLDEIKAEFQDSIYRGTSKDRTFQNL</sequence>
<dbReference type="InterPro" id="IPR009061">
    <property type="entry name" value="DNA-bd_dom_put_sf"/>
</dbReference>
<evidence type="ECO:0000313" key="2">
    <source>
        <dbReference type="EMBL" id="KAA2558929.1"/>
    </source>
</evidence>
<evidence type="ECO:0000313" key="3">
    <source>
        <dbReference type="Proteomes" id="UP000323119"/>
    </source>
</evidence>
<dbReference type="InterPro" id="IPR010093">
    <property type="entry name" value="SinI_DNA-bd"/>
</dbReference>
<proteinExistence type="predicted"/>
<dbReference type="NCBIfam" id="TIGR01764">
    <property type="entry name" value="excise"/>
    <property type="match status" value="1"/>
</dbReference>
<dbReference type="SUPFAM" id="SSF46955">
    <property type="entry name" value="Putative DNA-binding domain"/>
    <property type="match status" value="1"/>
</dbReference>
<accession>A0A9P4DN32</accession>
<dbReference type="GO" id="GO:0003677">
    <property type="term" value="F:DNA binding"/>
    <property type="evidence" value="ECO:0007669"/>
    <property type="project" value="InterPro"/>
</dbReference>
<dbReference type="Pfam" id="PF12728">
    <property type="entry name" value="HTH_17"/>
    <property type="match status" value="1"/>
</dbReference>
<name>A0A9P4DN32_9BACT</name>
<dbReference type="AlphaFoldDB" id="A0A9P4DN32"/>
<organism evidence="2 3">
    <name type="scientific">Alistipes onderdonkii</name>
    <dbReference type="NCBI Taxonomy" id="328813"/>
    <lineage>
        <taxon>Bacteria</taxon>
        <taxon>Pseudomonadati</taxon>
        <taxon>Bacteroidota</taxon>
        <taxon>Bacteroidia</taxon>
        <taxon>Bacteroidales</taxon>
        <taxon>Rikenellaceae</taxon>
        <taxon>Alistipes</taxon>
    </lineage>
</organism>
<dbReference type="RefSeq" id="WP_055203661.1">
    <property type="nucleotide sequence ID" value="NZ_JBDFUH010000029.1"/>
</dbReference>
<dbReference type="InterPro" id="IPR041657">
    <property type="entry name" value="HTH_17"/>
</dbReference>
<dbReference type="Proteomes" id="UP000323119">
    <property type="component" value="Unassembled WGS sequence"/>
</dbReference>
<comment type="caution">
    <text evidence="2">The sequence shown here is derived from an EMBL/GenBank/DDBJ whole genome shotgun (WGS) entry which is preliminary data.</text>
</comment>
<gene>
    <name evidence="2" type="ORF">F2S36_11625</name>
</gene>
<dbReference type="EMBL" id="VVUY01000010">
    <property type="protein sequence ID" value="KAA2558929.1"/>
    <property type="molecule type" value="Genomic_DNA"/>
</dbReference>
<reference evidence="2 3" key="1">
    <citation type="journal article" date="2019" name="Nat. Med.">
        <title>A library of human gut bacterial isolates paired with longitudinal multiomics data enables mechanistic microbiome research.</title>
        <authorList>
            <person name="Poyet M."/>
            <person name="Groussin M."/>
            <person name="Gibbons S.M."/>
            <person name="Avila-Pacheco J."/>
            <person name="Jiang X."/>
            <person name="Kearney S.M."/>
            <person name="Perrotta A.R."/>
            <person name="Berdy B."/>
            <person name="Zhao S."/>
            <person name="Lieberman T.D."/>
            <person name="Swanson P.K."/>
            <person name="Smith M."/>
            <person name="Roesemann S."/>
            <person name="Alexander J.E."/>
            <person name="Rich S.A."/>
            <person name="Livny J."/>
            <person name="Vlamakis H."/>
            <person name="Clish C."/>
            <person name="Bullock K."/>
            <person name="Deik A."/>
            <person name="Scott J."/>
            <person name="Pierce K.A."/>
            <person name="Xavier R.J."/>
            <person name="Alm E.J."/>
        </authorList>
    </citation>
    <scope>NUCLEOTIDE SEQUENCE [LARGE SCALE GENOMIC DNA]</scope>
    <source>
        <strain evidence="2 3">BIOML-A204</strain>
    </source>
</reference>